<comment type="similarity">
    <text evidence="2">Belongs to the cation transport ATPase (P-type) (TC 3.A.3) family. Type IB subfamily.</text>
</comment>
<accession>A0A0X3ALY1</accession>
<keyword evidence="17" id="KW-1185">Reference proteome</keyword>
<dbReference type="AlphaFoldDB" id="A0A0X3ALY1"/>
<proteinExistence type="inferred from homology"/>
<dbReference type="InterPro" id="IPR023214">
    <property type="entry name" value="HAD_sf"/>
</dbReference>
<protein>
    <submittedName>
        <fullName evidence="16">Cu+-exporting ATPase</fullName>
    </submittedName>
</protein>
<dbReference type="Proteomes" id="UP000182761">
    <property type="component" value="Unassembled WGS sequence"/>
</dbReference>
<dbReference type="OrthoDB" id="1521937at2"/>
<dbReference type="STRING" id="1586267.GCA_001418685_00171"/>
<dbReference type="GO" id="GO:0005524">
    <property type="term" value="F:ATP binding"/>
    <property type="evidence" value="ECO:0007669"/>
    <property type="project" value="InterPro"/>
</dbReference>
<dbReference type="SUPFAM" id="SSF81665">
    <property type="entry name" value="Calcium ATPase, transmembrane domain M"/>
    <property type="match status" value="1"/>
</dbReference>
<keyword evidence="9" id="KW-1278">Translocase</keyword>
<evidence type="ECO:0000313" key="16">
    <source>
        <dbReference type="EMBL" id="CVK15356.1"/>
    </source>
</evidence>
<evidence type="ECO:0000256" key="1">
    <source>
        <dbReference type="ARBA" id="ARBA00004651"/>
    </source>
</evidence>
<keyword evidence="8" id="KW-0460">Magnesium</keyword>
<feature type="transmembrane region" description="Helical" evidence="13">
    <location>
        <begin position="734"/>
        <end position="758"/>
    </location>
</feature>
<evidence type="ECO:0000313" key="17">
    <source>
        <dbReference type="Proteomes" id="UP000182761"/>
    </source>
</evidence>
<feature type="domain" description="Putative metal-binding" evidence="15">
    <location>
        <begin position="4"/>
        <end position="75"/>
    </location>
</feature>
<dbReference type="NCBIfam" id="TIGR01494">
    <property type="entry name" value="ATPase_P-type"/>
    <property type="match status" value="1"/>
</dbReference>
<organism evidence="16 17">
    <name type="scientific">Apibacter mensalis</name>
    <dbReference type="NCBI Taxonomy" id="1586267"/>
    <lineage>
        <taxon>Bacteria</taxon>
        <taxon>Pseudomonadati</taxon>
        <taxon>Bacteroidota</taxon>
        <taxon>Flavobacteriia</taxon>
        <taxon>Flavobacteriales</taxon>
        <taxon>Weeksellaceae</taxon>
        <taxon>Apibacter</taxon>
    </lineage>
</organism>
<keyword evidence="6 13" id="KW-0812">Transmembrane</keyword>
<evidence type="ECO:0000256" key="8">
    <source>
        <dbReference type="ARBA" id="ARBA00022842"/>
    </source>
</evidence>
<feature type="transmembrane region" description="Helical" evidence="13">
    <location>
        <begin position="202"/>
        <end position="221"/>
    </location>
</feature>
<dbReference type="InterPro" id="IPR008250">
    <property type="entry name" value="ATPase_P-typ_transduc_dom_A_sf"/>
</dbReference>
<keyword evidence="5" id="KW-0597">Phosphoprotein</keyword>
<dbReference type="InterPro" id="IPR018303">
    <property type="entry name" value="ATPase_P-typ_P_site"/>
</dbReference>
<dbReference type="Gene3D" id="3.40.1110.10">
    <property type="entry name" value="Calcium-transporting ATPase, cytoplasmic domain N"/>
    <property type="match status" value="1"/>
</dbReference>
<dbReference type="CDD" id="cd00371">
    <property type="entry name" value="HMA"/>
    <property type="match status" value="1"/>
</dbReference>
<dbReference type="InterPro" id="IPR059000">
    <property type="entry name" value="ATPase_P-type_domA"/>
</dbReference>
<reference evidence="16 17" key="1">
    <citation type="submission" date="2016-01" db="EMBL/GenBank/DDBJ databases">
        <authorList>
            <person name="McClelland M."/>
            <person name="Jain A."/>
            <person name="Saraogi P."/>
            <person name="Mendelson R."/>
            <person name="Westerman R."/>
            <person name="SanMiguel P."/>
            <person name="Csonka L."/>
        </authorList>
    </citation>
    <scope>NUCLEOTIDE SEQUENCE [LARGE SCALE GENOMIC DNA]</scope>
    <source>
        <strain evidence="16 17">R-53146</strain>
    </source>
</reference>
<feature type="transmembrane region" description="Helical" evidence="13">
    <location>
        <begin position="166"/>
        <end position="186"/>
    </location>
</feature>
<name>A0A0X3ALY1_9FLAO</name>
<feature type="domain" description="P-type ATPase A" evidence="14">
    <location>
        <begin position="303"/>
        <end position="396"/>
    </location>
</feature>
<dbReference type="RefSeq" id="WP_055424583.1">
    <property type="nucleotide sequence ID" value="NZ_FCOR01000001.1"/>
</dbReference>
<dbReference type="InterPro" id="IPR021993">
    <property type="entry name" value="ATPase-cat-bd"/>
</dbReference>
<dbReference type="InterPro" id="IPR036412">
    <property type="entry name" value="HAD-like_sf"/>
</dbReference>
<keyword evidence="4" id="KW-1003">Cell membrane</keyword>
<dbReference type="InterPro" id="IPR023299">
    <property type="entry name" value="ATPase_P-typ_cyto_dom_N"/>
</dbReference>
<keyword evidence="11" id="KW-0406">Ion transport</keyword>
<dbReference type="GO" id="GO:0043682">
    <property type="term" value="F:P-type divalent copper transporter activity"/>
    <property type="evidence" value="ECO:0007669"/>
    <property type="project" value="TreeGrafter"/>
</dbReference>
<evidence type="ECO:0000256" key="3">
    <source>
        <dbReference type="ARBA" id="ARBA00022448"/>
    </source>
</evidence>
<keyword evidence="7" id="KW-0479">Metal-binding</keyword>
<evidence type="ECO:0000256" key="13">
    <source>
        <dbReference type="SAM" id="Phobius"/>
    </source>
</evidence>
<evidence type="ECO:0000256" key="7">
    <source>
        <dbReference type="ARBA" id="ARBA00022723"/>
    </source>
</evidence>
<dbReference type="Gene3D" id="2.70.150.10">
    <property type="entry name" value="Calcium-transporting ATPase, cytoplasmic transduction domain A"/>
    <property type="match status" value="1"/>
</dbReference>
<dbReference type="Pfam" id="PF12156">
    <property type="entry name" value="ATPase-cat_bd"/>
    <property type="match status" value="1"/>
</dbReference>
<dbReference type="Gene3D" id="3.30.70.100">
    <property type="match status" value="1"/>
</dbReference>
<dbReference type="PANTHER" id="PTHR43520:SF5">
    <property type="entry name" value="CATION-TRANSPORTING P-TYPE ATPASE-RELATED"/>
    <property type="match status" value="1"/>
</dbReference>
<dbReference type="InterPro" id="IPR023298">
    <property type="entry name" value="ATPase_P-typ_TM_dom_sf"/>
</dbReference>
<keyword evidence="12 13" id="KW-0472">Membrane</keyword>
<evidence type="ECO:0000256" key="12">
    <source>
        <dbReference type="ARBA" id="ARBA00023136"/>
    </source>
</evidence>
<dbReference type="GO" id="GO:0005507">
    <property type="term" value="F:copper ion binding"/>
    <property type="evidence" value="ECO:0007669"/>
    <property type="project" value="TreeGrafter"/>
</dbReference>
<evidence type="ECO:0000259" key="15">
    <source>
        <dbReference type="Pfam" id="PF12156"/>
    </source>
</evidence>
<dbReference type="PROSITE" id="PS00154">
    <property type="entry name" value="ATPASE_E1_E2"/>
    <property type="match status" value="1"/>
</dbReference>
<feature type="transmembrane region" description="Helical" evidence="13">
    <location>
        <begin position="418"/>
        <end position="437"/>
    </location>
</feature>
<dbReference type="Gene3D" id="3.40.50.1000">
    <property type="entry name" value="HAD superfamily/HAD-like"/>
    <property type="match status" value="1"/>
</dbReference>
<keyword evidence="10 13" id="KW-1133">Transmembrane helix</keyword>
<dbReference type="InterPro" id="IPR036163">
    <property type="entry name" value="HMA_dom_sf"/>
</dbReference>
<evidence type="ECO:0000256" key="10">
    <source>
        <dbReference type="ARBA" id="ARBA00022989"/>
    </source>
</evidence>
<feature type="transmembrane region" description="Helical" evidence="13">
    <location>
        <begin position="233"/>
        <end position="251"/>
    </location>
</feature>
<evidence type="ECO:0000256" key="6">
    <source>
        <dbReference type="ARBA" id="ARBA00022692"/>
    </source>
</evidence>
<sequence length="796" mass="90249">MSEHCFHCGQIIEDTQIDFDNKLFCCKGCKSVYEILNQNKLENYYSLNSKAGIKPEKRQNYFEFLDTQQVFDKIIDYSEDGLILVTFKIPVIHCSACIWLLESIKNINKNIIYSTVNFSSKTVQIAYKNESFKLSELANFLTDLGYKPVINFETTEKKPEKVDHSLLVKIGIAGFAFGNIMLFAFPEFFENEKDLWLQQYNYFFRILMFLFSLPVVFYCASDYYKSAWGALKHGVLNIDLPIVIGIFALFFRSCFEAYTGISNGYFDSLSGLLFFMLLGKYFQQRTYKTLAFDRDYKSFYPIAVTKITSNKIHENILISNLKIGDRILIRNQEIIPADSVLIHGEAFIDNSFITGESKLVEKKVGEKIYAGGKQSGTTIELEIIKEVNQSYLTRLWNNEAFKKDTSTIDSITNNISKYFVMVILIITILSGLYWYFIEKNTSQMYQVITSILIVACPCALALSAPFTLGNIMRIFGREKFYVKDALTVEKLAKINHIVFDKTGTLTINKASKISYEGEKLTPEELKNLKALLQNSNHPLSRSLYETIPMTTEYVPIKVKDYEEIIGKGIKGVVKEVEYKIGSSNFVGNEKNISSNTSVHISINGIYKGHYIFKNQYRKDLKEIISSLKNYKISLLSGDNDSEKLSLEKIFSTDTVIKFNQSPQDKLDYIKNLQDKGHNVLMLGDGLNDAGALKQSNVGVAISDDINSFTPSSDAILDGNNFAYLPLYLKLSKKALAIVSICFIISFCYNIIGLSFAVSNRLSPLVAAILMPVSSISVVLLTTLVSKIIGYQTFKSR</sequence>
<dbReference type="PANTHER" id="PTHR43520">
    <property type="entry name" value="ATP7, ISOFORM B"/>
    <property type="match status" value="1"/>
</dbReference>
<evidence type="ECO:0000256" key="5">
    <source>
        <dbReference type="ARBA" id="ARBA00022553"/>
    </source>
</evidence>
<dbReference type="SUPFAM" id="SSF81653">
    <property type="entry name" value="Calcium ATPase, transduction domain A"/>
    <property type="match status" value="1"/>
</dbReference>
<dbReference type="SUPFAM" id="SSF56784">
    <property type="entry name" value="HAD-like"/>
    <property type="match status" value="1"/>
</dbReference>
<dbReference type="PRINTS" id="PR00943">
    <property type="entry name" value="CUATPASE"/>
</dbReference>
<evidence type="ECO:0000259" key="14">
    <source>
        <dbReference type="Pfam" id="PF00122"/>
    </source>
</evidence>
<dbReference type="EMBL" id="FCOR01000001">
    <property type="protein sequence ID" value="CVK15356.1"/>
    <property type="molecule type" value="Genomic_DNA"/>
</dbReference>
<dbReference type="GO" id="GO:0005886">
    <property type="term" value="C:plasma membrane"/>
    <property type="evidence" value="ECO:0007669"/>
    <property type="project" value="UniProtKB-SubCell"/>
</dbReference>
<gene>
    <name evidence="16" type="ORF">Ga0061079_101170</name>
</gene>
<comment type="subcellular location">
    <subcellularLocation>
        <location evidence="1">Cell membrane</location>
        <topology evidence="1">Multi-pass membrane protein</topology>
    </subcellularLocation>
</comment>
<dbReference type="InterPro" id="IPR006121">
    <property type="entry name" value="HMA_dom"/>
</dbReference>
<dbReference type="GO" id="GO:0016887">
    <property type="term" value="F:ATP hydrolysis activity"/>
    <property type="evidence" value="ECO:0007669"/>
    <property type="project" value="InterPro"/>
</dbReference>
<evidence type="ECO:0000256" key="9">
    <source>
        <dbReference type="ARBA" id="ARBA00022967"/>
    </source>
</evidence>
<dbReference type="PRINTS" id="PR00119">
    <property type="entry name" value="CATATPASE"/>
</dbReference>
<dbReference type="Pfam" id="PF00702">
    <property type="entry name" value="Hydrolase"/>
    <property type="match status" value="1"/>
</dbReference>
<evidence type="ECO:0000256" key="11">
    <source>
        <dbReference type="ARBA" id="ARBA00023065"/>
    </source>
</evidence>
<dbReference type="GO" id="GO:0055070">
    <property type="term" value="P:copper ion homeostasis"/>
    <property type="evidence" value="ECO:0007669"/>
    <property type="project" value="TreeGrafter"/>
</dbReference>
<feature type="transmembrane region" description="Helical" evidence="13">
    <location>
        <begin position="764"/>
        <end position="788"/>
    </location>
</feature>
<keyword evidence="3" id="KW-0813">Transport</keyword>
<dbReference type="Pfam" id="PF00122">
    <property type="entry name" value="E1-E2_ATPase"/>
    <property type="match status" value="1"/>
</dbReference>
<evidence type="ECO:0000256" key="4">
    <source>
        <dbReference type="ARBA" id="ARBA00022475"/>
    </source>
</evidence>
<dbReference type="SUPFAM" id="SSF55008">
    <property type="entry name" value="HMA, heavy metal-associated domain"/>
    <property type="match status" value="1"/>
</dbReference>
<evidence type="ECO:0000256" key="2">
    <source>
        <dbReference type="ARBA" id="ARBA00006024"/>
    </source>
</evidence>
<feature type="transmembrane region" description="Helical" evidence="13">
    <location>
        <begin position="257"/>
        <end position="278"/>
    </location>
</feature>
<feature type="transmembrane region" description="Helical" evidence="13">
    <location>
        <begin position="443"/>
        <end position="468"/>
    </location>
</feature>
<dbReference type="InterPro" id="IPR001757">
    <property type="entry name" value="P_typ_ATPase"/>
</dbReference>